<feature type="binding site" evidence="4">
    <location>
        <position position="210"/>
    </location>
    <ligand>
        <name>a divalent metal cation</name>
        <dbReference type="ChEBI" id="CHEBI:60240"/>
        <label>1</label>
    </ligand>
</feature>
<dbReference type="GO" id="GO:0016788">
    <property type="term" value="F:hydrolase activity, acting on ester bonds"/>
    <property type="evidence" value="ECO:0007669"/>
    <property type="project" value="InterPro"/>
</dbReference>
<dbReference type="GO" id="GO:0005829">
    <property type="term" value="C:cytosol"/>
    <property type="evidence" value="ECO:0007669"/>
    <property type="project" value="TreeGrafter"/>
</dbReference>
<dbReference type="SUPFAM" id="SSF51556">
    <property type="entry name" value="Metallo-dependent hydrolases"/>
    <property type="match status" value="1"/>
</dbReference>
<dbReference type="GO" id="GO:0004536">
    <property type="term" value="F:DNA nuclease activity"/>
    <property type="evidence" value="ECO:0007669"/>
    <property type="project" value="InterPro"/>
</dbReference>
<accession>A0A9D1TVQ5</accession>
<dbReference type="AlphaFoldDB" id="A0A9D1TVQ5"/>
<dbReference type="GO" id="GO:0046872">
    <property type="term" value="F:metal ion binding"/>
    <property type="evidence" value="ECO:0007669"/>
    <property type="project" value="UniProtKB-KW"/>
</dbReference>
<feature type="binding site" evidence="4">
    <location>
        <position position="99"/>
    </location>
    <ligand>
        <name>a divalent metal cation</name>
        <dbReference type="ChEBI" id="CHEBI:60240"/>
        <label>1</label>
    </ligand>
</feature>
<dbReference type="InterPro" id="IPR015991">
    <property type="entry name" value="TatD/YcfH-like"/>
</dbReference>
<reference evidence="5" key="2">
    <citation type="submission" date="2021-04" db="EMBL/GenBank/DDBJ databases">
        <authorList>
            <person name="Gilroy R."/>
        </authorList>
    </citation>
    <scope>NUCLEOTIDE SEQUENCE</scope>
    <source>
        <strain evidence="5">CHK160-9182</strain>
    </source>
</reference>
<feature type="binding site" evidence="4">
    <location>
        <position position="135"/>
    </location>
    <ligand>
        <name>a divalent metal cation</name>
        <dbReference type="ChEBI" id="CHEBI:60240"/>
        <label>2</label>
    </ligand>
</feature>
<proteinExistence type="inferred from homology"/>
<dbReference type="PANTHER" id="PTHR46124">
    <property type="entry name" value="D-AMINOACYL-TRNA DEACYLASE"/>
    <property type="match status" value="1"/>
</dbReference>
<evidence type="ECO:0000313" key="6">
    <source>
        <dbReference type="Proteomes" id="UP000823934"/>
    </source>
</evidence>
<evidence type="ECO:0000313" key="5">
    <source>
        <dbReference type="EMBL" id="HIW07354.1"/>
    </source>
</evidence>
<name>A0A9D1TVQ5_9GAMM</name>
<dbReference type="PIRSF" id="PIRSF005902">
    <property type="entry name" value="DNase_TatD"/>
    <property type="match status" value="1"/>
</dbReference>
<comment type="similarity">
    <text evidence="1">Belongs to the metallo-dependent hydrolases superfamily. TatD-type hydrolase family.</text>
</comment>
<gene>
    <name evidence="5" type="ORF">H9889_08550</name>
</gene>
<evidence type="ECO:0000256" key="1">
    <source>
        <dbReference type="ARBA" id="ARBA00009275"/>
    </source>
</evidence>
<feature type="binding site" evidence="4">
    <location>
        <position position="12"/>
    </location>
    <ligand>
        <name>a divalent metal cation</name>
        <dbReference type="ChEBI" id="CHEBI:60240"/>
        <label>1</label>
    </ligand>
</feature>
<protein>
    <submittedName>
        <fullName evidence="5">TatD family hydrolase</fullName>
    </submittedName>
</protein>
<organism evidence="5 6">
    <name type="scientific">Candidatus Ignatzschineria merdigallinarum</name>
    <dbReference type="NCBI Taxonomy" id="2838621"/>
    <lineage>
        <taxon>Bacteria</taxon>
        <taxon>Pseudomonadati</taxon>
        <taxon>Pseudomonadota</taxon>
        <taxon>Gammaproteobacteria</taxon>
        <taxon>Cardiobacteriales</taxon>
        <taxon>Ignatzschineriaceae</taxon>
        <taxon>Ignatzschineria</taxon>
    </lineage>
</organism>
<dbReference type="Proteomes" id="UP000823934">
    <property type="component" value="Unassembled WGS sequence"/>
</dbReference>
<reference evidence="5" key="1">
    <citation type="journal article" date="2021" name="PeerJ">
        <title>Extensive microbial diversity within the chicken gut microbiome revealed by metagenomics and culture.</title>
        <authorList>
            <person name="Gilroy R."/>
            <person name="Ravi A."/>
            <person name="Getino M."/>
            <person name="Pursley I."/>
            <person name="Horton D.L."/>
            <person name="Alikhan N.F."/>
            <person name="Baker D."/>
            <person name="Gharbi K."/>
            <person name="Hall N."/>
            <person name="Watson M."/>
            <person name="Adriaenssens E.M."/>
            <person name="Foster-Nyarko E."/>
            <person name="Jarju S."/>
            <person name="Secka A."/>
            <person name="Antonio M."/>
            <person name="Oren A."/>
            <person name="Chaudhuri R.R."/>
            <person name="La Ragione R."/>
            <person name="Hildebrand F."/>
            <person name="Pallen M.J."/>
        </authorList>
    </citation>
    <scope>NUCLEOTIDE SEQUENCE</scope>
    <source>
        <strain evidence="5">CHK160-9182</strain>
    </source>
</reference>
<dbReference type="Pfam" id="PF01026">
    <property type="entry name" value="TatD_DNase"/>
    <property type="match status" value="1"/>
</dbReference>
<dbReference type="CDD" id="cd01310">
    <property type="entry name" value="TatD_DNAse"/>
    <property type="match status" value="1"/>
</dbReference>
<evidence type="ECO:0000256" key="3">
    <source>
        <dbReference type="ARBA" id="ARBA00022801"/>
    </source>
</evidence>
<dbReference type="InterPro" id="IPR001130">
    <property type="entry name" value="TatD-like"/>
</dbReference>
<feature type="binding site" evidence="4">
    <location>
        <position position="10"/>
    </location>
    <ligand>
        <name>a divalent metal cation</name>
        <dbReference type="ChEBI" id="CHEBI:60240"/>
        <label>1</label>
    </ligand>
</feature>
<feature type="binding site" evidence="4">
    <location>
        <position position="160"/>
    </location>
    <ligand>
        <name>a divalent metal cation</name>
        <dbReference type="ChEBI" id="CHEBI:60240"/>
        <label>2</label>
    </ligand>
</feature>
<dbReference type="PROSITE" id="PS01137">
    <property type="entry name" value="TATD_1"/>
    <property type="match status" value="1"/>
</dbReference>
<dbReference type="PANTHER" id="PTHR46124:SF2">
    <property type="entry name" value="D-AMINOACYL-TRNA DEACYLASE"/>
    <property type="match status" value="1"/>
</dbReference>
<evidence type="ECO:0000256" key="2">
    <source>
        <dbReference type="ARBA" id="ARBA00022723"/>
    </source>
</evidence>
<dbReference type="EMBL" id="DXHP01000190">
    <property type="protein sequence ID" value="HIW07354.1"/>
    <property type="molecule type" value="Genomic_DNA"/>
</dbReference>
<dbReference type="FunFam" id="3.20.20.140:FF:000005">
    <property type="entry name" value="TatD family hydrolase"/>
    <property type="match status" value="1"/>
</dbReference>
<dbReference type="InterPro" id="IPR018228">
    <property type="entry name" value="DNase_TatD-rel_CS"/>
</dbReference>
<keyword evidence="2 4" id="KW-0479">Metal-binding</keyword>
<dbReference type="InterPro" id="IPR032466">
    <property type="entry name" value="Metal_Hydrolase"/>
</dbReference>
<keyword evidence="3 5" id="KW-0378">Hydrolase</keyword>
<evidence type="ECO:0000256" key="4">
    <source>
        <dbReference type="PIRSR" id="PIRSR005902-1"/>
    </source>
</evidence>
<dbReference type="NCBIfam" id="TIGR00010">
    <property type="entry name" value="YchF/TatD family DNA exonuclease"/>
    <property type="match status" value="1"/>
</dbReference>
<sequence>MTTPTFIDSHCHLDMLDLSKYDDRFDTLLAAIKQNNVEHMLCVSVDLDAWDNMAKLVADYDHISLSVGVHPGAVPAKQPASHQSFAPMLANPKVIAIGETGLDYHYSVEHKLAQQESFVTQIDIAKQFKKPLIIHTRDARQDTINILTNENARDIGGILHCFTENWEMAKKGLDLGFYISFSGIITFKNAAELREVVAKTPMDRMLIETDAPYLTPVPYRGKANHPGLVPFVAKTISDVKNIPLEEVARITSQNFRELFKDNLALSA</sequence>
<dbReference type="Gene3D" id="3.20.20.140">
    <property type="entry name" value="Metal-dependent hydrolases"/>
    <property type="match status" value="1"/>
</dbReference>
<comment type="caution">
    <text evidence="5">The sequence shown here is derived from an EMBL/GenBank/DDBJ whole genome shotgun (WGS) entry which is preliminary data.</text>
</comment>